<dbReference type="EMBL" id="JAAXKY010000028">
    <property type="protein sequence ID" value="NMH77711.1"/>
    <property type="molecule type" value="Genomic_DNA"/>
</dbReference>
<protein>
    <submittedName>
        <fullName evidence="1">Uncharacterized protein</fullName>
    </submittedName>
</protein>
<keyword evidence="2" id="KW-1185">Reference proteome</keyword>
<name>A0ABX1REY2_9PSEU</name>
<dbReference type="RefSeq" id="WP_169395784.1">
    <property type="nucleotide sequence ID" value="NZ_BAAAJH010000032.1"/>
</dbReference>
<sequence>MGGHTYYGRTDGGRYQKLTARVRDLRDLGLINPYGVAIKHGKTMPATEQFADHFVVTLTNHGEQALATTEIQ</sequence>
<evidence type="ECO:0000313" key="2">
    <source>
        <dbReference type="Proteomes" id="UP001296706"/>
    </source>
</evidence>
<dbReference type="Proteomes" id="UP001296706">
    <property type="component" value="Unassembled WGS sequence"/>
</dbReference>
<proteinExistence type="predicted"/>
<reference evidence="1 2" key="1">
    <citation type="submission" date="2020-04" db="EMBL/GenBank/DDBJ databases">
        <authorList>
            <person name="Klaysubun C."/>
            <person name="Duangmal K."/>
            <person name="Lipun K."/>
        </authorList>
    </citation>
    <scope>NUCLEOTIDE SEQUENCE [LARGE SCALE GENOMIC DNA]</scope>
    <source>
        <strain evidence="1 2">JCM 11839</strain>
    </source>
</reference>
<organism evidence="1 2">
    <name type="scientific">Pseudonocardia xinjiangensis</name>
    <dbReference type="NCBI Taxonomy" id="75289"/>
    <lineage>
        <taxon>Bacteria</taxon>
        <taxon>Bacillati</taxon>
        <taxon>Actinomycetota</taxon>
        <taxon>Actinomycetes</taxon>
        <taxon>Pseudonocardiales</taxon>
        <taxon>Pseudonocardiaceae</taxon>
        <taxon>Pseudonocardia</taxon>
    </lineage>
</organism>
<evidence type="ECO:0000313" key="1">
    <source>
        <dbReference type="EMBL" id="NMH77711.1"/>
    </source>
</evidence>
<gene>
    <name evidence="1" type="ORF">HF577_11530</name>
</gene>
<accession>A0ABX1REY2</accession>
<comment type="caution">
    <text evidence="1">The sequence shown here is derived from an EMBL/GenBank/DDBJ whole genome shotgun (WGS) entry which is preliminary data.</text>
</comment>